<sequence length="84" mass="8344">MVASGGVVLPAFEVGLPEGVQGEVVGVEPVEEGLCGASVQADAQDLLAGRAAAVVAAAEAAEQVPDQVAVQDSAAVQIFCRARK</sequence>
<accession>A0A919UHG9</accession>
<keyword evidence="2" id="KW-1185">Reference proteome</keyword>
<reference evidence="1" key="1">
    <citation type="submission" date="2021-01" db="EMBL/GenBank/DDBJ databases">
        <title>Whole genome shotgun sequence of Dactylosporangium siamense NBRC 106093.</title>
        <authorList>
            <person name="Komaki H."/>
            <person name="Tamura T."/>
        </authorList>
    </citation>
    <scope>NUCLEOTIDE SEQUENCE</scope>
    <source>
        <strain evidence="1">NBRC 106093</strain>
    </source>
</reference>
<gene>
    <name evidence="1" type="ORF">Dsi01nite_104320</name>
</gene>
<name>A0A919UHG9_9ACTN</name>
<dbReference type="AlphaFoldDB" id="A0A919UHG9"/>
<comment type="caution">
    <text evidence="1">The sequence shown here is derived from an EMBL/GenBank/DDBJ whole genome shotgun (WGS) entry which is preliminary data.</text>
</comment>
<dbReference type="Proteomes" id="UP000660611">
    <property type="component" value="Unassembled WGS sequence"/>
</dbReference>
<organism evidence="1 2">
    <name type="scientific">Dactylosporangium siamense</name>
    <dbReference type="NCBI Taxonomy" id="685454"/>
    <lineage>
        <taxon>Bacteria</taxon>
        <taxon>Bacillati</taxon>
        <taxon>Actinomycetota</taxon>
        <taxon>Actinomycetes</taxon>
        <taxon>Micromonosporales</taxon>
        <taxon>Micromonosporaceae</taxon>
        <taxon>Dactylosporangium</taxon>
    </lineage>
</organism>
<evidence type="ECO:0000313" key="1">
    <source>
        <dbReference type="EMBL" id="GIG52391.1"/>
    </source>
</evidence>
<dbReference type="EMBL" id="BONQ01000178">
    <property type="protein sequence ID" value="GIG52391.1"/>
    <property type="molecule type" value="Genomic_DNA"/>
</dbReference>
<proteinExistence type="predicted"/>
<evidence type="ECO:0000313" key="2">
    <source>
        <dbReference type="Proteomes" id="UP000660611"/>
    </source>
</evidence>
<protein>
    <submittedName>
        <fullName evidence="1">Uncharacterized protein</fullName>
    </submittedName>
</protein>